<dbReference type="eggNOG" id="COG4403">
    <property type="taxonomic scope" value="Bacteria"/>
</dbReference>
<dbReference type="CDD" id="cd04793">
    <property type="entry name" value="LanC"/>
    <property type="match status" value="1"/>
</dbReference>
<dbReference type="EMBL" id="CP002994">
    <property type="protein sequence ID" value="AEM81065.1"/>
    <property type="molecule type" value="Genomic_DNA"/>
</dbReference>
<dbReference type="SUPFAM" id="SSF158745">
    <property type="entry name" value="LanC-like"/>
    <property type="match status" value="1"/>
</dbReference>
<gene>
    <name evidence="2" type="ORF">Strvi_1315</name>
</gene>
<name>G2PDA7_STRV4</name>
<sequence>MSAPTSTASAAAQEIAQLLTTPEPLPAELGWRTQSLSKGAAGVALLHIERAHSGEGSWQTAHSWVTAAARDGVSAADDANLLFGAPALAFVLRAAEADGTVRYGPARTGVEKSVTALTHRRVDLAHARIDRGELPAFGEYDLLHGLTGLGAHLLQHAAGNDALGRVLTYLVRLTQPLRADDETLPGWWVFHDPQVKQSDAFRGGHGNFGIAHGIAGPLALLAQARRRGVTVDGHDEALHMISAWLDTWRQHADSGPWWPQWITRDQLRTGRPGQSGPGRPSWCYGTPGLARAQQLAAIATTDIARQQMAEHALVGCLSDPDQLGRITGISLCHGWAGLYQTVWRVGRDACTPEVSVHVPVLADRLIQQCRAGLGEDIGLLEGTTGLALALHTAAHTTPPVSGWDSWLLIN</sequence>
<dbReference type="PRINTS" id="PR01955">
    <property type="entry name" value="LANCFRANKIA"/>
</dbReference>
<reference evidence="2" key="1">
    <citation type="submission" date="2011-08" db="EMBL/GenBank/DDBJ databases">
        <title>Complete sequence of chromosome of Streptomyces violaceusniger Tu 4113.</title>
        <authorList>
            <consortium name="US DOE Joint Genome Institute"/>
            <person name="Lucas S."/>
            <person name="Han J."/>
            <person name="Lapidus A."/>
            <person name="Cheng J.-F."/>
            <person name="Goodwin L."/>
            <person name="Pitluck S."/>
            <person name="Peters L."/>
            <person name="Ivanova N."/>
            <person name="Daligault H."/>
            <person name="Detter J.C."/>
            <person name="Han C."/>
            <person name="Tapia R."/>
            <person name="Land M."/>
            <person name="Hauser L."/>
            <person name="Kyrpides N."/>
            <person name="Ivanova N."/>
            <person name="Pagani I."/>
            <person name="Hagen A."/>
            <person name="Katz L."/>
            <person name="Fiedler H.-P."/>
            <person name="Keasling J."/>
            <person name="Fortman J."/>
            <person name="Woyke T."/>
        </authorList>
    </citation>
    <scope>NUCLEOTIDE SEQUENCE [LARGE SCALE GENOMIC DNA]</scope>
    <source>
        <strain evidence="2">Tu 4113</strain>
    </source>
</reference>
<dbReference type="SMART" id="SM01260">
    <property type="entry name" value="LANC_like"/>
    <property type="match status" value="1"/>
</dbReference>
<keyword evidence="3" id="KW-1185">Reference proteome</keyword>
<evidence type="ECO:0000313" key="2">
    <source>
        <dbReference type="EMBL" id="AEM81065.1"/>
    </source>
</evidence>
<dbReference type="RefSeq" id="WP_014054577.1">
    <property type="nucleotide sequence ID" value="NC_015957.1"/>
</dbReference>
<keyword evidence="1" id="KW-0862">Zinc</keyword>
<keyword evidence="1" id="KW-0479">Metal-binding</keyword>
<dbReference type="HOGENOM" id="CLU_049438_0_0_11"/>
<organism evidence="2 3">
    <name type="scientific">Streptomyces violaceusniger (strain Tu 4113)</name>
    <dbReference type="NCBI Taxonomy" id="653045"/>
    <lineage>
        <taxon>Bacteria</taxon>
        <taxon>Bacillati</taxon>
        <taxon>Actinomycetota</taxon>
        <taxon>Actinomycetes</taxon>
        <taxon>Kitasatosporales</taxon>
        <taxon>Streptomycetaceae</taxon>
        <taxon>Streptomyces</taxon>
        <taxon>Streptomyces violaceusniger group</taxon>
    </lineage>
</organism>
<dbReference type="GO" id="GO:0031179">
    <property type="term" value="P:peptide modification"/>
    <property type="evidence" value="ECO:0007669"/>
    <property type="project" value="InterPro"/>
</dbReference>
<feature type="binding site" evidence="1">
    <location>
        <position position="333"/>
    </location>
    <ligand>
        <name>Zn(2+)</name>
        <dbReference type="ChEBI" id="CHEBI:29105"/>
    </ligand>
</feature>
<proteinExistence type="predicted"/>
<dbReference type="PRINTS" id="PR01950">
    <property type="entry name" value="LANCSUPER"/>
</dbReference>
<dbReference type="Pfam" id="PF05147">
    <property type="entry name" value="LANC_like"/>
    <property type="match status" value="1"/>
</dbReference>
<dbReference type="KEGG" id="svl:Strvi_1315"/>
<accession>G2PDA7</accession>
<dbReference type="InterPro" id="IPR033889">
    <property type="entry name" value="LanC"/>
</dbReference>
<dbReference type="AlphaFoldDB" id="G2PDA7"/>
<evidence type="ECO:0000256" key="1">
    <source>
        <dbReference type="PIRSR" id="PIRSR607822-1"/>
    </source>
</evidence>
<dbReference type="GO" id="GO:0046872">
    <property type="term" value="F:metal ion binding"/>
    <property type="evidence" value="ECO:0007669"/>
    <property type="project" value="UniProtKB-KW"/>
</dbReference>
<dbReference type="Proteomes" id="UP000008703">
    <property type="component" value="Chromosome"/>
</dbReference>
<evidence type="ECO:0000313" key="3">
    <source>
        <dbReference type="Proteomes" id="UP000008703"/>
    </source>
</evidence>
<feature type="binding site" evidence="1">
    <location>
        <position position="332"/>
    </location>
    <ligand>
        <name>Zn(2+)</name>
        <dbReference type="ChEBI" id="CHEBI:29105"/>
    </ligand>
</feature>
<dbReference type="Gene3D" id="1.50.10.20">
    <property type="match status" value="1"/>
</dbReference>
<dbReference type="InterPro" id="IPR007822">
    <property type="entry name" value="LANC-like"/>
</dbReference>
<feature type="binding site" evidence="1">
    <location>
        <position position="283"/>
    </location>
    <ligand>
        <name>Zn(2+)</name>
        <dbReference type="ChEBI" id="CHEBI:29105"/>
    </ligand>
</feature>
<protein>
    <submittedName>
        <fullName evidence="2">Lanthionine synthetase C family protein</fullName>
    </submittedName>
</protein>